<protein>
    <submittedName>
        <fullName evidence="1">Uncharacterized protein</fullName>
    </submittedName>
</protein>
<dbReference type="PANTHER" id="PTHR36587">
    <property type="entry name" value="EXPRESSION SITE-ASSOCIATED GENE 3 (ESAG3)-LIKE PROTEIN"/>
    <property type="match status" value="1"/>
</dbReference>
<dbReference type="EMBL" id="KZ821221">
    <property type="protein sequence ID" value="PYH48695.1"/>
    <property type="molecule type" value="Genomic_DNA"/>
</dbReference>
<dbReference type="AlphaFoldDB" id="A0A318ZPZ5"/>
<organism evidence="1 2">
    <name type="scientific">Aspergillus saccharolyticus JOP 1030-1</name>
    <dbReference type="NCBI Taxonomy" id="1450539"/>
    <lineage>
        <taxon>Eukaryota</taxon>
        <taxon>Fungi</taxon>
        <taxon>Dikarya</taxon>
        <taxon>Ascomycota</taxon>
        <taxon>Pezizomycotina</taxon>
        <taxon>Eurotiomycetes</taxon>
        <taxon>Eurotiomycetidae</taxon>
        <taxon>Eurotiales</taxon>
        <taxon>Aspergillaceae</taxon>
        <taxon>Aspergillus</taxon>
        <taxon>Aspergillus subgen. Circumdati</taxon>
    </lineage>
</organism>
<dbReference type="CDD" id="cd22997">
    <property type="entry name" value="GT_LH"/>
    <property type="match status" value="1"/>
</dbReference>
<dbReference type="PANTHER" id="PTHR36587:SF2">
    <property type="entry name" value="EXPRESSION SITE-ASSOCIATED GENE 3 (ESAG3)-LIKE PROTEIN"/>
    <property type="match status" value="1"/>
</dbReference>
<accession>A0A318ZPZ5</accession>
<gene>
    <name evidence="1" type="ORF">BP01DRAFT_312931</name>
</gene>
<sequence>MSSRGILDGQWAGQYKYMRSSASSFWLQHLHPRRLRARPIRALFLAAACLFLLTLWSHASSEPSVNFWVKYPSYPPTRRRPEDIPMLHAGRRATNKNESAPLALGKSAPSFHLLIPALHKSASLCRTVTSSMILNYPPPTLVSYGKSTSDGRTEYSSMVDKIAGIYNYLAYSTQLSDDDLVLIVDSEDVFFQLPAEVLVQRFQNLLRENNEKLLRKYGTITLDLPFRKEGKQTLQKYSQRVLFAASKTCISSLAQDPGCVTVPQSSLPPDAYGWKTDNHPQGHLNRPRWLKPGAVMGQAADLRVIYAEILHFVHQHRNSRGDYLAMTQMFGRQEYLRELERRNTTNRFKEWLYRRIGISEVSNITGIIPPRLTAGTRYEFGIGVDYESRLFFNMFNSKMDVEWLHYHNVSKTSAVQMQHGVPRERRLMLPEDLVPSKIGNPFIQPRFTKDDWPNPPWNATLDKLPNHRNHTWHHLPLMTNIHSASVPALLHLDGDRTVRDKWWSEMWYQPWARALLRKYMRTASGFDTSQSALMGGQEWWDMRGGKGGLWTDKGEWLNYGEVCGSYNRDVFDDELGPFGQENGEDADEPVYNQFGNVIKGKEDLTAPPW</sequence>
<dbReference type="RefSeq" id="XP_025434677.1">
    <property type="nucleotide sequence ID" value="XM_025572491.1"/>
</dbReference>
<dbReference type="GeneID" id="37073719"/>
<dbReference type="Proteomes" id="UP000248349">
    <property type="component" value="Unassembled WGS sequence"/>
</dbReference>
<evidence type="ECO:0000313" key="2">
    <source>
        <dbReference type="Proteomes" id="UP000248349"/>
    </source>
</evidence>
<keyword evidence="2" id="KW-1185">Reference proteome</keyword>
<dbReference type="OrthoDB" id="422736at2759"/>
<name>A0A318ZPZ5_9EURO</name>
<proteinExistence type="predicted"/>
<evidence type="ECO:0000313" key="1">
    <source>
        <dbReference type="EMBL" id="PYH48695.1"/>
    </source>
</evidence>
<reference evidence="1 2" key="1">
    <citation type="submission" date="2016-12" db="EMBL/GenBank/DDBJ databases">
        <title>The genomes of Aspergillus section Nigri reveals drivers in fungal speciation.</title>
        <authorList>
            <consortium name="DOE Joint Genome Institute"/>
            <person name="Vesth T.C."/>
            <person name="Nybo J."/>
            <person name="Theobald S."/>
            <person name="Brandl J."/>
            <person name="Frisvad J.C."/>
            <person name="Nielsen K.F."/>
            <person name="Lyhne E.K."/>
            <person name="Kogle M.E."/>
            <person name="Kuo A."/>
            <person name="Riley R."/>
            <person name="Clum A."/>
            <person name="Nolan M."/>
            <person name="Lipzen A."/>
            <person name="Salamov A."/>
            <person name="Henrissat B."/>
            <person name="Wiebenga A."/>
            <person name="De Vries R.P."/>
            <person name="Grigoriev I.V."/>
            <person name="Mortensen U.H."/>
            <person name="Andersen M.R."/>
            <person name="Baker S.E."/>
        </authorList>
    </citation>
    <scope>NUCLEOTIDE SEQUENCE [LARGE SCALE GENOMIC DNA]</scope>
    <source>
        <strain evidence="1 2">JOP 1030-1</strain>
    </source>
</reference>